<feature type="transmembrane region" description="Helical" evidence="1">
    <location>
        <begin position="98"/>
        <end position="122"/>
    </location>
</feature>
<dbReference type="Proteomes" id="UP000738431">
    <property type="component" value="Chromosome"/>
</dbReference>
<accession>A0ABZ1CAE0</accession>
<proteinExistence type="predicted"/>
<keyword evidence="1" id="KW-1133">Transmembrane helix</keyword>
<name>A0ABZ1CAE0_9BACT</name>
<dbReference type="RefSeq" id="WP_221032997.1">
    <property type="nucleotide sequence ID" value="NZ_CP139781.1"/>
</dbReference>
<evidence type="ECO:0000256" key="1">
    <source>
        <dbReference type="SAM" id="Phobius"/>
    </source>
</evidence>
<reference evidence="2 3" key="1">
    <citation type="submission" date="2023-12" db="EMBL/GenBank/DDBJ databases">
        <title>Description of an unclassified Opitutus bacterium of Verrucomicrobiota.</title>
        <authorList>
            <person name="Zhang D.-F."/>
        </authorList>
    </citation>
    <scope>NUCLEOTIDE SEQUENCE [LARGE SCALE GENOMIC DNA]</scope>
    <source>
        <strain evidence="2 3">WL0086</strain>
    </source>
</reference>
<evidence type="ECO:0000313" key="3">
    <source>
        <dbReference type="Proteomes" id="UP000738431"/>
    </source>
</evidence>
<keyword evidence="1" id="KW-0472">Membrane</keyword>
<keyword evidence="1" id="KW-0812">Transmembrane</keyword>
<gene>
    <name evidence="2" type="ORF">K1X11_004055</name>
</gene>
<keyword evidence="3" id="KW-1185">Reference proteome</keyword>
<organism evidence="2 3">
    <name type="scientific">Actomonas aquatica</name>
    <dbReference type="NCBI Taxonomy" id="2866162"/>
    <lineage>
        <taxon>Bacteria</taxon>
        <taxon>Pseudomonadati</taxon>
        <taxon>Verrucomicrobiota</taxon>
        <taxon>Opitutia</taxon>
        <taxon>Opitutales</taxon>
        <taxon>Opitutaceae</taxon>
        <taxon>Actomonas</taxon>
    </lineage>
</organism>
<evidence type="ECO:0000313" key="2">
    <source>
        <dbReference type="EMBL" id="WRQ88564.1"/>
    </source>
</evidence>
<dbReference type="EMBL" id="CP139781">
    <property type="protein sequence ID" value="WRQ88564.1"/>
    <property type="molecule type" value="Genomic_DNA"/>
</dbReference>
<sequence>MDFVPNAVFAAPFFALFELVQLIVSERYIGVKQIKRGTDPREEGPPNRLAGWWVFFLVVYWMWMGPMLYYPFTRMHMAVLIGVGLFGYALRRNAGLKWILVILTFEGAIRIGILISLIGRAWRALT</sequence>
<feature type="transmembrane region" description="Helical" evidence="1">
    <location>
        <begin position="6"/>
        <end position="29"/>
    </location>
</feature>
<protein>
    <submittedName>
        <fullName evidence="2">Uncharacterized protein</fullName>
    </submittedName>
</protein>
<feature type="transmembrane region" description="Helical" evidence="1">
    <location>
        <begin position="50"/>
        <end position="69"/>
    </location>
</feature>